<keyword evidence="6 9" id="KW-0067">ATP-binding</keyword>
<keyword evidence="10" id="KW-1185">Reference proteome</keyword>
<dbReference type="InterPro" id="IPR027417">
    <property type="entry name" value="P-loop_NTPase"/>
</dbReference>
<dbReference type="SUPFAM" id="SSF52540">
    <property type="entry name" value="P-loop containing nucleoside triphosphate hydrolases"/>
    <property type="match status" value="1"/>
</dbReference>
<feature type="domain" description="ABC transporter" evidence="8">
    <location>
        <begin position="9"/>
        <end position="259"/>
    </location>
</feature>
<dbReference type="PANTHER" id="PTHR43297">
    <property type="entry name" value="OLIGOPEPTIDE TRANSPORT ATP-BINDING PROTEIN APPD"/>
    <property type="match status" value="1"/>
</dbReference>
<dbReference type="GO" id="GO:0016887">
    <property type="term" value="F:ATP hydrolysis activity"/>
    <property type="evidence" value="ECO:0007669"/>
    <property type="project" value="InterPro"/>
</dbReference>
<dbReference type="InterPro" id="IPR003593">
    <property type="entry name" value="AAA+_ATPase"/>
</dbReference>
<accession>A0A7G9T3N9</accession>
<dbReference type="GO" id="GO:0005886">
    <property type="term" value="C:plasma membrane"/>
    <property type="evidence" value="ECO:0007669"/>
    <property type="project" value="UniProtKB-SubCell"/>
</dbReference>
<keyword evidence="7" id="KW-0472">Membrane</keyword>
<gene>
    <name evidence="9" type="ORF">H9L19_04645</name>
</gene>
<dbReference type="RefSeq" id="WP_187528549.1">
    <property type="nucleotide sequence ID" value="NZ_CP060724.1"/>
</dbReference>
<evidence type="ECO:0000256" key="5">
    <source>
        <dbReference type="ARBA" id="ARBA00022741"/>
    </source>
</evidence>
<dbReference type="Gene3D" id="3.40.50.300">
    <property type="entry name" value="P-loop containing nucleotide triphosphate hydrolases"/>
    <property type="match status" value="1"/>
</dbReference>
<evidence type="ECO:0000256" key="1">
    <source>
        <dbReference type="ARBA" id="ARBA00004202"/>
    </source>
</evidence>
<evidence type="ECO:0000256" key="6">
    <source>
        <dbReference type="ARBA" id="ARBA00022840"/>
    </source>
</evidence>
<evidence type="ECO:0000256" key="3">
    <source>
        <dbReference type="ARBA" id="ARBA00022448"/>
    </source>
</evidence>
<dbReference type="Pfam" id="PF00005">
    <property type="entry name" value="ABC_tran"/>
    <property type="match status" value="1"/>
</dbReference>
<keyword evidence="4" id="KW-1003">Cell membrane</keyword>
<protein>
    <submittedName>
        <fullName evidence="9">ABC transporter ATP-binding protein</fullName>
    </submittedName>
</protein>
<dbReference type="KEGG" id="wdi:H9L19_04645"/>
<keyword evidence="5" id="KW-0547">Nucleotide-binding</keyword>
<keyword evidence="3" id="KW-0813">Transport</keyword>
<dbReference type="SMART" id="SM00382">
    <property type="entry name" value="AAA"/>
    <property type="match status" value="1"/>
</dbReference>
<dbReference type="CDD" id="cd03257">
    <property type="entry name" value="ABC_NikE_OppD_transporters"/>
    <property type="match status" value="1"/>
</dbReference>
<name>A0A7G9T3N9_9LACO</name>
<dbReference type="Proteomes" id="UP000515800">
    <property type="component" value="Chromosome"/>
</dbReference>
<dbReference type="PROSITE" id="PS50893">
    <property type="entry name" value="ABC_TRANSPORTER_2"/>
    <property type="match status" value="1"/>
</dbReference>
<dbReference type="Pfam" id="PF08352">
    <property type="entry name" value="oligo_HPY"/>
    <property type="match status" value="1"/>
</dbReference>
<dbReference type="GO" id="GO:0005524">
    <property type="term" value="F:ATP binding"/>
    <property type="evidence" value="ECO:0007669"/>
    <property type="project" value="UniProtKB-KW"/>
</dbReference>
<dbReference type="FunFam" id="3.40.50.300:FF:000016">
    <property type="entry name" value="Oligopeptide ABC transporter ATP-binding component"/>
    <property type="match status" value="1"/>
</dbReference>
<evidence type="ECO:0000256" key="7">
    <source>
        <dbReference type="ARBA" id="ARBA00023136"/>
    </source>
</evidence>
<comment type="similarity">
    <text evidence="2">Belongs to the ABC transporter superfamily.</text>
</comment>
<dbReference type="InterPro" id="IPR050388">
    <property type="entry name" value="ABC_Ni/Peptide_Import"/>
</dbReference>
<dbReference type="PANTHER" id="PTHR43297:SF2">
    <property type="entry name" value="DIPEPTIDE TRANSPORT ATP-BINDING PROTEIN DPPD"/>
    <property type="match status" value="1"/>
</dbReference>
<dbReference type="InterPro" id="IPR017871">
    <property type="entry name" value="ABC_transporter-like_CS"/>
</dbReference>
<comment type="subcellular location">
    <subcellularLocation>
        <location evidence="1">Cell membrane</location>
        <topology evidence="1">Peripheral membrane protein</topology>
    </subcellularLocation>
</comment>
<dbReference type="AlphaFoldDB" id="A0A7G9T3N9"/>
<dbReference type="EMBL" id="CP060724">
    <property type="protein sequence ID" value="QNN74714.1"/>
    <property type="molecule type" value="Genomic_DNA"/>
</dbReference>
<evidence type="ECO:0000313" key="9">
    <source>
        <dbReference type="EMBL" id="QNN74714.1"/>
    </source>
</evidence>
<reference evidence="9 10" key="1">
    <citation type="submission" date="2020-08" db="EMBL/GenBank/DDBJ databases">
        <title>Genome sequence of Weissella diestrammenae KACC 16890T.</title>
        <authorList>
            <person name="Hyun D.-W."/>
            <person name="Bae J.-W."/>
        </authorList>
    </citation>
    <scope>NUCLEOTIDE SEQUENCE [LARGE SCALE GENOMIC DNA]</scope>
    <source>
        <strain evidence="9 10">KACC 16890</strain>
    </source>
</reference>
<sequence>MAEHQTSLLRAKNVSVAFKIRGEYITAVSNVDLTVKPGEVYALVGESGSGKSTLATAMIGLHDPAYTKVTGDIQFETQDLLKLTNEEWPALRGNVMSMIFQDPLSALNPLQKIGDQIKEALMMHDVYPETAYDDRVLDLLNSVGINHPKWVANEFPHQLSGGMRQRVVIAIAVANKPRLIIADEPTTALDVTIQAQILDLLKTIQKENSAGILLITHDLGVVAEVADTVGVMYAGQIVEQAPVAKLFEAPKHPYTRSLLRSIPTLDQQNDDLYVIAGSVPSLKKMDHRRDMFLDRIPWIDDDLRQATNVSLNEVSPEHFVRGTAWQTFRFAEEK</sequence>
<proteinExistence type="inferred from homology"/>
<dbReference type="GO" id="GO:0015833">
    <property type="term" value="P:peptide transport"/>
    <property type="evidence" value="ECO:0007669"/>
    <property type="project" value="InterPro"/>
</dbReference>
<organism evidence="9 10">
    <name type="scientific">Weissella diestrammenae</name>
    <dbReference type="NCBI Taxonomy" id="1162633"/>
    <lineage>
        <taxon>Bacteria</taxon>
        <taxon>Bacillati</taxon>
        <taxon>Bacillota</taxon>
        <taxon>Bacilli</taxon>
        <taxon>Lactobacillales</taxon>
        <taxon>Lactobacillaceae</taxon>
        <taxon>Weissella</taxon>
    </lineage>
</organism>
<dbReference type="InterPro" id="IPR013563">
    <property type="entry name" value="Oligopep_ABC_C"/>
</dbReference>
<dbReference type="PROSITE" id="PS00211">
    <property type="entry name" value="ABC_TRANSPORTER_1"/>
    <property type="match status" value="1"/>
</dbReference>
<evidence type="ECO:0000259" key="8">
    <source>
        <dbReference type="PROSITE" id="PS50893"/>
    </source>
</evidence>
<dbReference type="InterPro" id="IPR003439">
    <property type="entry name" value="ABC_transporter-like_ATP-bd"/>
</dbReference>
<evidence type="ECO:0000313" key="10">
    <source>
        <dbReference type="Proteomes" id="UP000515800"/>
    </source>
</evidence>
<dbReference type="NCBIfam" id="TIGR01727">
    <property type="entry name" value="oligo_HPY"/>
    <property type="match status" value="1"/>
</dbReference>
<evidence type="ECO:0000256" key="4">
    <source>
        <dbReference type="ARBA" id="ARBA00022475"/>
    </source>
</evidence>
<evidence type="ECO:0000256" key="2">
    <source>
        <dbReference type="ARBA" id="ARBA00005417"/>
    </source>
</evidence>